<dbReference type="PROSITE" id="PS50048">
    <property type="entry name" value="ZN2_CY6_FUNGAL_2"/>
    <property type="match status" value="1"/>
</dbReference>
<dbReference type="SMART" id="SM00066">
    <property type="entry name" value="GAL4"/>
    <property type="match status" value="1"/>
</dbReference>
<keyword evidence="2" id="KW-0805">Transcription regulation</keyword>
<dbReference type="CDD" id="cd00067">
    <property type="entry name" value="GAL4"/>
    <property type="match status" value="1"/>
</dbReference>
<dbReference type="PANTHER" id="PTHR37534:SF16">
    <property type="entry name" value="ZN(II)2CYS6 TRANSCRIPTION FACTOR (EUROFUNG)-RELATED"/>
    <property type="match status" value="1"/>
</dbReference>
<evidence type="ECO:0000256" key="4">
    <source>
        <dbReference type="ARBA" id="ARBA00023163"/>
    </source>
</evidence>
<evidence type="ECO:0000313" key="8">
    <source>
        <dbReference type="EMBL" id="KAJ5392170.1"/>
    </source>
</evidence>
<dbReference type="SUPFAM" id="SSF57701">
    <property type="entry name" value="Zn2/Cys6 DNA-binding domain"/>
    <property type="match status" value="1"/>
</dbReference>
<dbReference type="Pfam" id="PF11951">
    <property type="entry name" value="Fungal_trans_2"/>
    <property type="match status" value="2"/>
</dbReference>
<dbReference type="GO" id="GO:0008270">
    <property type="term" value="F:zinc ion binding"/>
    <property type="evidence" value="ECO:0007669"/>
    <property type="project" value="InterPro"/>
</dbReference>
<protein>
    <recommendedName>
        <fullName evidence="7">Zn(2)-C6 fungal-type domain-containing protein</fullName>
    </recommendedName>
</protein>
<evidence type="ECO:0000259" key="7">
    <source>
        <dbReference type="PROSITE" id="PS50048"/>
    </source>
</evidence>
<comment type="caution">
    <text evidence="8">The sequence shown here is derived from an EMBL/GenBank/DDBJ whole genome shotgun (WGS) entry which is preliminary data.</text>
</comment>
<dbReference type="AlphaFoldDB" id="A0A9W9VZJ2"/>
<reference evidence="8" key="1">
    <citation type="submission" date="2022-12" db="EMBL/GenBank/DDBJ databases">
        <authorList>
            <person name="Petersen C."/>
        </authorList>
    </citation>
    <scope>NUCLEOTIDE SEQUENCE</scope>
    <source>
        <strain evidence="8">IBT 29677</strain>
    </source>
</reference>
<keyword evidence="9" id="KW-1185">Reference proteome</keyword>
<keyword evidence="3" id="KW-0238">DNA-binding</keyword>
<dbReference type="Pfam" id="PF00172">
    <property type="entry name" value="Zn_clus"/>
    <property type="match status" value="1"/>
</dbReference>
<dbReference type="GeneID" id="81371277"/>
<dbReference type="GO" id="GO:0000976">
    <property type="term" value="F:transcription cis-regulatory region binding"/>
    <property type="evidence" value="ECO:0007669"/>
    <property type="project" value="TreeGrafter"/>
</dbReference>
<dbReference type="PROSITE" id="PS00463">
    <property type="entry name" value="ZN2_CY6_FUNGAL_1"/>
    <property type="match status" value="1"/>
</dbReference>
<proteinExistence type="predicted"/>
<feature type="domain" description="Zn(2)-C6 fungal-type" evidence="7">
    <location>
        <begin position="37"/>
        <end position="65"/>
    </location>
</feature>
<feature type="region of interest" description="Disordered" evidence="6">
    <location>
        <begin position="86"/>
        <end position="114"/>
    </location>
</feature>
<comment type="subcellular location">
    <subcellularLocation>
        <location evidence="1">Nucleus</location>
    </subcellularLocation>
</comment>
<dbReference type="GO" id="GO:0005634">
    <property type="term" value="C:nucleus"/>
    <property type="evidence" value="ECO:0007669"/>
    <property type="project" value="UniProtKB-SubCell"/>
</dbReference>
<evidence type="ECO:0000256" key="6">
    <source>
        <dbReference type="SAM" id="MobiDB-lite"/>
    </source>
</evidence>
<dbReference type="InterPro" id="IPR001138">
    <property type="entry name" value="Zn2Cys6_DnaBD"/>
</dbReference>
<evidence type="ECO:0000256" key="5">
    <source>
        <dbReference type="ARBA" id="ARBA00023242"/>
    </source>
</evidence>
<reference evidence="8" key="2">
    <citation type="journal article" date="2023" name="IMA Fungus">
        <title>Comparative genomic study of the Penicillium genus elucidates a diverse pangenome and 15 lateral gene transfer events.</title>
        <authorList>
            <person name="Petersen C."/>
            <person name="Sorensen T."/>
            <person name="Nielsen M.R."/>
            <person name="Sondergaard T.E."/>
            <person name="Sorensen J.L."/>
            <person name="Fitzpatrick D.A."/>
            <person name="Frisvad J.C."/>
            <person name="Nielsen K.L."/>
        </authorList>
    </citation>
    <scope>NUCLEOTIDE SEQUENCE</scope>
    <source>
        <strain evidence="8">IBT 29677</strain>
    </source>
</reference>
<dbReference type="EMBL" id="JAPZBU010000008">
    <property type="protein sequence ID" value="KAJ5392170.1"/>
    <property type="molecule type" value="Genomic_DNA"/>
</dbReference>
<sequence length="565" mass="62995">MPTYADTGWARSPDITGATPVKKIRNRQSGTPWTRSGCITCKKRRKGCDKAKPSCNNCLKQGRTCEGYGDLWVQPLGPSAQVFNQAEEQKRRRLSVSTPSQLMSPAPSPSSDSWMYMQPSPTTISLSPSPSQPCSPRGRIIDLEERPDHGDYIDEHTTPLSSGQSDILTMIPRQHSFISHLGDHETHYLQYHVEFGSRLLANLESDDNPLRSLLIPRAISSPLLMKAVCALSALHLANRSAGFSAQTAAAGFYGRALSGIRTAIADSATNGLSDDTMLAVGLLCKYEVVRGSVKQWVVHLNALQRYVYAYNMARISNRKRITPSEDFATHTDLGPPRLDIYIGYTEQILNLCASIVELPTLQNDTISLRLAIASINDSLLTWSHTNTRYIIPQGLTTETLSRLQLVAECFRDAGFIYLHSILERMQTQPQPQPQPRTTADTPSLAETEIELTSLISIPKAIAIDRCLSRIESLHLDDHCEYSALTFPLFISGCESEVLVHRDLVVNSLAKLQSNFGIGNTQRAKEVLRILWSRRDAYTRNSTGKKMENVHWFDILEELQWDLTLA</sequence>
<accession>A0A9W9VZJ2</accession>
<dbReference type="RefSeq" id="XP_056487848.1">
    <property type="nucleotide sequence ID" value="XM_056632297.1"/>
</dbReference>
<dbReference type="InterPro" id="IPR036864">
    <property type="entry name" value="Zn2-C6_fun-type_DNA-bd_sf"/>
</dbReference>
<gene>
    <name evidence="8" type="ORF">N7509_007660</name>
</gene>
<feature type="compositionally biased region" description="Polar residues" evidence="6">
    <location>
        <begin position="95"/>
        <end position="113"/>
    </location>
</feature>
<dbReference type="GO" id="GO:0045944">
    <property type="term" value="P:positive regulation of transcription by RNA polymerase II"/>
    <property type="evidence" value="ECO:0007669"/>
    <property type="project" value="TreeGrafter"/>
</dbReference>
<dbReference type="PANTHER" id="PTHR37534">
    <property type="entry name" value="TRANSCRIPTIONAL ACTIVATOR PROTEIN UGA3"/>
    <property type="match status" value="1"/>
</dbReference>
<dbReference type="Proteomes" id="UP001147747">
    <property type="component" value="Unassembled WGS sequence"/>
</dbReference>
<keyword evidence="4" id="KW-0804">Transcription</keyword>
<dbReference type="GO" id="GO:0000981">
    <property type="term" value="F:DNA-binding transcription factor activity, RNA polymerase II-specific"/>
    <property type="evidence" value="ECO:0007669"/>
    <property type="project" value="InterPro"/>
</dbReference>
<name>A0A9W9VZJ2_9EURO</name>
<keyword evidence="5" id="KW-0539">Nucleus</keyword>
<evidence type="ECO:0000313" key="9">
    <source>
        <dbReference type="Proteomes" id="UP001147747"/>
    </source>
</evidence>
<evidence type="ECO:0000256" key="1">
    <source>
        <dbReference type="ARBA" id="ARBA00004123"/>
    </source>
</evidence>
<dbReference type="OrthoDB" id="3509362at2759"/>
<dbReference type="InterPro" id="IPR021858">
    <property type="entry name" value="Fun_TF"/>
</dbReference>
<evidence type="ECO:0000256" key="2">
    <source>
        <dbReference type="ARBA" id="ARBA00023015"/>
    </source>
</evidence>
<dbReference type="Gene3D" id="4.10.240.10">
    <property type="entry name" value="Zn(2)-C6 fungal-type DNA-binding domain"/>
    <property type="match status" value="1"/>
</dbReference>
<evidence type="ECO:0000256" key="3">
    <source>
        <dbReference type="ARBA" id="ARBA00023125"/>
    </source>
</evidence>
<organism evidence="8 9">
    <name type="scientific">Penicillium cosmopolitanum</name>
    <dbReference type="NCBI Taxonomy" id="1131564"/>
    <lineage>
        <taxon>Eukaryota</taxon>
        <taxon>Fungi</taxon>
        <taxon>Dikarya</taxon>
        <taxon>Ascomycota</taxon>
        <taxon>Pezizomycotina</taxon>
        <taxon>Eurotiomycetes</taxon>
        <taxon>Eurotiomycetidae</taxon>
        <taxon>Eurotiales</taxon>
        <taxon>Aspergillaceae</taxon>
        <taxon>Penicillium</taxon>
    </lineage>
</organism>